<accession>A0A926Z649</accession>
<comment type="similarity">
    <text evidence="2">Belongs to the bacterial sugar transferase family.</text>
</comment>
<comment type="caution">
    <text evidence="10">The sequence shown here is derived from an EMBL/GenBank/DDBJ whole genome shotgun (WGS) entry which is preliminary data.</text>
</comment>
<dbReference type="EMBL" id="JACJPY010000023">
    <property type="protein sequence ID" value="MBD2150305.1"/>
    <property type="molecule type" value="Genomic_DNA"/>
</dbReference>
<dbReference type="RefSeq" id="WP_190350670.1">
    <property type="nucleotide sequence ID" value="NZ_JACJPY010000023.1"/>
</dbReference>
<dbReference type="PANTHER" id="PTHR30576:SF23">
    <property type="entry name" value="GLUCOSYLTRANSFERASE"/>
    <property type="match status" value="1"/>
</dbReference>
<keyword evidence="5 8" id="KW-1133">Transmembrane helix</keyword>
<dbReference type="PANTHER" id="PTHR30576">
    <property type="entry name" value="COLANIC BIOSYNTHESIS UDP-GLUCOSE LIPID CARRIER TRANSFERASE"/>
    <property type="match status" value="1"/>
</dbReference>
<evidence type="ECO:0000256" key="1">
    <source>
        <dbReference type="ARBA" id="ARBA00004141"/>
    </source>
</evidence>
<evidence type="ECO:0000256" key="4">
    <source>
        <dbReference type="ARBA" id="ARBA00022692"/>
    </source>
</evidence>
<comment type="subcellular location">
    <subcellularLocation>
        <location evidence="1">Membrane</location>
        <topology evidence="1">Multi-pass membrane protein</topology>
    </subcellularLocation>
</comment>
<dbReference type="Pfam" id="PF02397">
    <property type="entry name" value="Bac_transf"/>
    <property type="match status" value="1"/>
</dbReference>
<gene>
    <name evidence="10" type="ORF">H6F44_09265</name>
</gene>
<dbReference type="Proteomes" id="UP000631421">
    <property type="component" value="Unassembled WGS sequence"/>
</dbReference>
<sequence>MGSDRQSPNKKPRSNPKPHKHHQQDLRAATVSHRLKEFATTDANWLRSLLLIFSDITGLAIIWKISSSFNRIFSPLPPALNWGSFLGFTGLFWAFAALIIISFAHHNFYSGDSQWRNYVKQAQLISNIYLASLIVSYFYDPTVDAPRSLFLPVWIGSIVTIISLRLLLTLILAQFPIARTSKPIFIIAHSDRLTDLSALIAKRTGYRVVGVLSASLANSAHALTAIVNSGAQEVIAEGLPETQLASQLYWQLRNAGIGLRLISSSLMVLHRRGNPEIFASIPMIRIEAPLWGNWEYICKRVLDILLSFLGLIILSPVFVAIAISIKVSSQGSIFYSQERIGLHGQPFRMWKFRSMFMDADRRQAELEHLNKTSDGVMFKIERDPRIIPIGHFLRTTSLDELPQLFNVLLGQMSLVGPRPLPVRDVARFTQWHHTRHLVMPGITGLWQISGRSDLDTIDDVAKLDLFYIDRWTLNFDLEILIETLRLVIFGKGAY</sequence>
<protein>
    <submittedName>
        <fullName evidence="10">Sugar transferase</fullName>
    </submittedName>
</protein>
<keyword evidence="6 8" id="KW-0472">Membrane</keyword>
<keyword evidence="3 10" id="KW-0808">Transferase</keyword>
<dbReference type="AlphaFoldDB" id="A0A926Z649"/>
<evidence type="ECO:0000256" key="3">
    <source>
        <dbReference type="ARBA" id="ARBA00022679"/>
    </source>
</evidence>
<dbReference type="GO" id="GO:0016780">
    <property type="term" value="F:phosphotransferase activity, for other substituted phosphate groups"/>
    <property type="evidence" value="ECO:0007669"/>
    <property type="project" value="TreeGrafter"/>
</dbReference>
<reference evidence="10" key="2">
    <citation type="submission" date="2020-08" db="EMBL/GenBank/DDBJ databases">
        <authorList>
            <person name="Chen M."/>
            <person name="Teng W."/>
            <person name="Zhao L."/>
            <person name="Hu C."/>
            <person name="Zhou Y."/>
            <person name="Han B."/>
            <person name="Song L."/>
            <person name="Shu W."/>
        </authorList>
    </citation>
    <scope>NUCLEOTIDE SEQUENCE</scope>
    <source>
        <strain evidence="10">FACHB-1277</strain>
    </source>
</reference>
<feature type="transmembrane region" description="Helical" evidence="8">
    <location>
        <begin position="44"/>
        <end position="65"/>
    </location>
</feature>
<evidence type="ECO:0000256" key="5">
    <source>
        <dbReference type="ARBA" id="ARBA00022989"/>
    </source>
</evidence>
<evidence type="ECO:0000259" key="9">
    <source>
        <dbReference type="Pfam" id="PF02397"/>
    </source>
</evidence>
<feature type="transmembrane region" description="Helical" evidence="8">
    <location>
        <begin position="304"/>
        <end position="325"/>
    </location>
</feature>
<keyword evidence="4 8" id="KW-0812">Transmembrane</keyword>
<evidence type="ECO:0000256" key="7">
    <source>
        <dbReference type="SAM" id="MobiDB-lite"/>
    </source>
</evidence>
<feature type="transmembrane region" description="Helical" evidence="8">
    <location>
        <begin position="151"/>
        <end position="173"/>
    </location>
</feature>
<evidence type="ECO:0000313" key="11">
    <source>
        <dbReference type="Proteomes" id="UP000631421"/>
    </source>
</evidence>
<evidence type="ECO:0000256" key="6">
    <source>
        <dbReference type="ARBA" id="ARBA00023136"/>
    </source>
</evidence>
<proteinExistence type="inferred from homology"/>
<feature type="transmembrane region" description="Helical" evidence="8">
    <location>
        <begin position="85"/>
        <end position="109"/>
    </location>
</feature>
<feature type="compositionally biased region" description="Basic residues" evidence="7">
    <location>
        <begin position="8"/>
        <end position="22"/>
    </location>
</feature>
<dbReference type="InterPro" id="IPR017475">
    <property type="entry name" value="EPS_sugar_tfrase"/>
</dbReference>
<organism evidence="10 11">
    <name type="scientific">Pseudanabaena cinerea FACHB-1277</name>
    <dbReference type="NCBI Taxonomy" id="2949581"/>
    <lineage>
        <taxon>Bacteria</taxon>
        <taxon>Bacillati</taxon>
        <taxon>Cyanobacteriota</taxon>
        <taxon>Cyanophyceae</taxon>
        <taxon>Pseudanabaenales</taxon>
        <taxon>Pseudanabaenaceae</taxon>
        <taxon>Pseudanabaena</taxon>
        <taxon>Pseudanabaena cinerea</taxon>
    </lineage>
</organism>
<keyword evidence="11" id="KW-1185">Reference proteome</keyword>
<evidence type="ECO:0000256" key="8">
    <source>
        <dbReference type="SAM" id="Phobius"/>
    </source>
</evidence>
<evidence type="ECO:0000256" key="2">
    <source>
        <dbReference type="ARBA" id="ARBA00006464"/>
    </source>
</evidence>
<reference evidence="10" key="1">
    <citation type="journal article" date="2015" name="ISME J.">
        <title>Draft Genome Sequence of Streptomyces incarnatus NRRL8089, which Produces the Nucleoside Antibiotic Sinefungin.</title>
        <authorList>
            <person name="Oshima K."/>
            <person name="Hattori M."/>
            <person name="Shimizu H."/>
            <person name="Fukuda K."/>
            <person name="Nemoto M."/>
            <person name="Inagaki K."/>
            <person name="Tamura T."/>
        </authorList>
    </citation>
    <scope>NUCLEOTIDE SEQUENCE</scope>
    <source>
        <strain evidence="10">FACHB-1277</strain>
    </source>
</reference>
<feature type="transmembrane region" description="Helical" evidence="8">
    <location>
        <begin position="121"/>
        <end position="139"/>
    </location>
</feature>
<evidence type="ECO:0000313" key="10">
    <source>
        <dbReference type="EMBL" id="MBD2150305.1"/>
    </source>
</evidence>
<feature type="region of interest" description="Disordered" evidence="7">
    <location>
        <begin position="1"/>
        <end position="26"/>
    </location>
</feature>
<name>A0A926Z649_9CYAN</name>
<dbReference type="NCBIfam" id="TIGR03025">
    <property type="entry name" value="EPS_sugtrans"/>
    <property type="match status" value="1"/>
</dbReference>
<feature type="domain" description="Bacterial sugar transferase" evidence="9">
    <location>
        <begin position="299"/>
        <end position="488"/>
    </location>
</feature>
<dbReference type="GO" id="GO:0016020">
    <property type="term" value="C:membrane"/>
    <property type="evidence" value="ECO:0007669"/>
    <property type="project" value="UniProtKB-SubCell"/>
</dbReference>
<dbReference type="InterPro" id="IPR003362">
    <property type="entry name" value="Bact_transf"/>
</dbReference>